<evidence type="ECO:0000259" key="4">
    <source>
        <dbReference type="Pfam" id="PF00294"/>
    </source>
</evidence>
<dbReference type="SUPFAM" id="SSF53613">
    <property type="entry name" value="Ribokinase-like"/>
    <property type="match status" value="1"/>
</dbReference>
<dbReference type="EMBL" id="JAEKJA010000015">
    <property type="protein sequence ID" value="MBJ3777383.1"/>
    <property type="molecule type" value="Genomic_DNA"/>
</dbReference>
<comment type="caution">
    <text evidence="5">The sequence shown here is derived from an EMBL/GenBank/DDBJ whole genome shotgun (WGS) entry which is preliminary data.</text>
</comment>
<keyword evidence="6" id="KW-1185">Reference proteome</keyword>
<evidence type="ECO:0000256" key="2">
    <source>
        <dbReference type="ARBA" id="ARBA00022679"/>
    </source>
</evidence>
<dbReference type="InterPro" id="IPR011611">
    <property type="entry name" value="PfkB_dom"/>
</dbReference>
<dbReference type="Gene3D" id="3.40.1190.20">
    <property type="match status" value="1"/>
</dbReference>
<gene>
    <name evidence="5" type="ORF">JCR33_16875</name>
</gene>
<proteinExistence type="inferred from homology"/>
<accession>A0A934IRM8</accession>
<dbReference type="GO" id="GO:0042840">
    <property type="term" value="P:D-glucuronate catabolic process"/>
    <property type="evidence" value="ECO:0007669"/>
    <property type="project" value="TreeGrafter"/>
</dbReference>
<dbReference type="Pfam" id="PF00294">
    <property type="entry name" value="PfkB"/>
    <property type="match status" value="1"/>
</dbReference>
<comment type="similarity">
    <text evidence="1">Belongs to the carbohydrate kinase PfkB family.</text>
</comment>
<dbReference type="CDD" id="cd01166">
    <property type="entry name" value="KdgK"/>
    <property type="match status" value="1"/>
</dbReference>
<dbReference type="InterPro" id="IPR050306">
    <property type="entry name" value="PfkB_Carbo_kinase"/>
</dbReference>
<organism evidence="5 6">
    <name type="scientific">Acuticoccus mangrovi</name>
    <dbReference type="NCBI Taxonomy" id="2796142"/>
    <lineage>
        <taxon>Bacteria</taxon>
        <taxon>Pseudomonadati</taxon>
        <taxon>Pseudomonadota</taxon>
        <taxon>Alphaproteobacteria</taxon>
        <taxon>Hyphomicrobiales</taxon>
        <taxon>Amorphaceae</taxon>
        <taxon>Acuticoccus</taxon>
    </lineage>
</organism>
<evidence type="ECO:0000313" key="6">
    <source>
        <dbReference type="Proteomes" id="UP000609531"/>
    </source>
</evidence>
<dbReference type="GO" id="GO:0019698">
    <property type="term" value="P:D-galacturonate catabolic process"/>
    <property type="evidence" value="ECO:0007669"/>
    <property type="project" value="TreeGrafter"/>
</dbReference>
<dbReference type="PANTHER" id="PTHR43085">
    <property type="entry name" value="HEXOKINASE FAMILY MEMBER"/>
    <property type="match status" value="1"/>
</dbReference>
<dbReference type="Proteomes" id="UP000609531">
    <property type="component" value="Unassembled WGS sequence"/>
</dbReference>
<dbReference type="GO" id="GO:0006974">
    <property type="term" value="P:DNA damage response"/>
    <property type="evidence" value="ECO:0007669"/>
    <property type="project" value="TreeGrafter"/>
</dbReference>
<dbReference type="GO" id="GO:0005829">
    <property type="term" value="C:cytosol"/>
    <property type="evidence" value="ECO:0007669"/>
    <property type="project" value="TreeGrafter"/>
</dbReference>
<sequence length="302" mass="31440">MDIVALGEPLVEFNQQTDGRWLEGFGGDTSNVAIAAARQGAETAMIARIGTDEFGDGLMRLWAEEGVATDFVTCDPHAPTGIYFVHHGEGGHVFSYRRAGSAASLMRPEDVPAEAIRAAKVLHLSGISQAISASAADACFAAMRIAREAGVKVAYDLNLRSRLWPLERARAVIHGAMAYVDIALPGLDDAKALTGLDDPREIVAFYQRLGPSVVALTLGEGGALVADGDALYDVPPRTTTLVDASGAGDCFDGSFLAAWLRDGSVAAAAHYANTAASLSVEGYGAIAPIPTRAAVEAALALT</sequence>
<dbReference type="AlphaFoldDB" id="A0A934IRM8"/>
<evidence type="ECO:0000313" key="5">
    <source>
        <dbReference type="EMBL" id="MBJ3777383.1"/>
    </source>
</evidence>
<dbReference type="GO" id="GO:0008673">
    <property type="term" value="F:2-dehydro-3-deoxygluconokinase activity"/>
    <property type="evidence" value="ECO:0007669"/>
    <property type="project" value="TreeGrafter"/>
</dbReference>
<reference evidence="5" key="1">
    <citation type="submission" date="2020-12" db="EMBL/GenBank/DDBJ databases">
        <title>Bacterial taxonomy.</title>
        <authorList>
            <person name="Pan X."/>
        </authorList>
    </citation>
    <scope>NUCLEOTIDE SEQUENCE</scope>
    <source>
        <strain evidence="5">B2012</strain>
    </source>
</reference>
<feature type="domain" description="Carbohydrate kinase PfkB" evidence="4">
    <location>
        <begin position="18"/>
        <end position="292"/>
    </location>
</feature>
<keyword evidence="3 5" id="KW-0418">Kinase</keyword>
<dbReference type="PANTHER" id="PTHR43085:SF15">
    <property type="entry name" value="2-DEHYDRO-3-DEOXYGLUCONOKINASE"/>
    <property type="match status" value="1"/>
</dbReference>
<dbReference type="RefSeq" id="WP_198883290.1">
    <property type="nucleotide sequence ID" value="NZ_JAEKJA010000015.1"/>
</dbReference>
<evidence type="ECO:0000256" key="3">
    <source>
        <dbReference type="ARBA" id="ARBA00022777"/>
    </source>
</evidence>
<dbReference type="InterPro" id="IPR029056">
    <property type="entry name" value="Ribokinase-like"/>
</dbReference>
<evidence type="ECO:0000256" key="1">
    <source>
        <dbReference type="ARBA" id="ARBA00010688"/>
    </source>
</evidence>
<name>A0A934IRM8_9HYPH</name>
<protein>
    <submittedName>
        <fullName evidence="5">Sugar kinase</fullName>
    </submittedName>
</protein>
<keyword evidence="2" id="KW-0808">Transferase</keyword>